<sequence>MELPSINSTTSISDNQDLRNHYEKLLFKNQSEISLSEYSDNIMNNNHTHSTGVVNRQLDNFSFITGFKNLNISQTVIPTTATTTATPYSTFDNNLFQLPQNSVKFNGNYPSNDVLSSRYPFHRHLSLPENQQHLDHTHNQKQNTVWVHDESRRYSSSNAFVTTTATNIPNNIPLNVNGYTNQNFTQLAYPPNRFGQLPPSNIGPSPNHNIRKHHSISNGDVSNNRYNFDNSINNQTSNYLVEHTIRNTHKPNEVSIDDGLLLIDEKNITSSNELHRFYETCGNNYFSSNVVFPFVDYIKDLLASQNDSTFSNVQIDQERKIKVLDFLKFLHNCNLDFISQISKSSNTDNDGLANQNIQNMISFKPKGLVLVALKNGKLELLSTTQNTNLQLKKGDLVLIDGDRGKDLVQIVESDISLNLALFANFLKKKVHFDSLITTKSQHYPNDKFIQALINSKNGIGEKLNNKLYDTTELTQFIIPSKQVLRFATPWEVMTNLQYKFQDELKALHVAQLKLQNLNNLRSNDGNSTNVSGINTNNMKKPLNIKILNSEFQFDRKKLTFYYICEERNDFRELIKELFKYYKTRIWLCAVPNNLNIDSKYYDNSRKELSIYEQMTRSPQFLDLNKNNQFTLYTPTTSFDEPLHIPPLNKVELDNFQIGIYKELLDELF</sequence>
<dbReference type="PROSITE" id="PS51411">
    <property type="entry name" value="PSP1_C"/>
    <property type="match status" value="1"/>
</dbReference>
<dbReference type="AlphaFoldDB" id="A0AAN7WRW7"/>
<dbReference type="Pfam" id="PF04468">
    <property type="entry name" value="PSP1"/>
    <property type="match status" value="1"/>
</dbReference>
<protein>
    <recommendedName>
        <fullName evidence="1">PSP1 C-terminal domain-containing protein</fullName>
    </recommendedName>
</protein>
<keyword evidence="3" id="KW-1185">Reference proteome</keyword>
<dbReference type="PANTHER" id="PTHR43830">
    <property type="entry name" value="PROTEIN PSP1"/>
    <property type="match status" value="1"/>
</dbReference>
<name>A0AAN7WRW7_9SACH</name>
<reference evidence="3" key="1">
    <citation type="submission" date="2023-07" db="EMBL/GenBank/DDBJ databases">
        <title>A draft genome of Kazachstania heterogenica Y-27499.</title>
        <authorList>
            <person name="Donic C."/>
            <person name="Kralova J.S."/>
            <person name="Fidel L."/>
            <person name="Ben-Dor S."/>
            <person name="Jung S."/>
        </authorList>
    </citation>
    <scope>NUCLEOTIDE SEQUENCE [LARGE SCALE GENOMIC DNA]</scope>
    <source>
        <strain evidence="3">Y27499</strain>
    </source>
</reference>
<accession>A0AAN7WRW7</accession>
<dbReference type="Proteomes" id="UP001306508">
    <property type="component" value="Unassembled WGS sequence"/>
</dbReference>
<proteinExistence type="predicted"/>
<gene>
    <name evidence="2" type="ORF">RI543_004450</name>
</gene>
<feature type="domain" description="PSP1 C-terminal" evidence="1">
    <location>
        <begin position="481"/>
        <end position="590"/>
    </location>
</feature>
<evidence type="ECO:0000313" key="2">
    <source>
        <dbReference type="EMBL" id="KAK5774163.1"/>
    </source>
</evidence>
<evidence type="ECO:0000259" key="1">
    <source>
        <dbReference type="PROSITE" id="PS51411"/>
    </source>
</evidence>
<comment type="caution">
    <text evidence="2">The sequence shown here is derived from an EMBL/GenBank/DDBJ whole genome shotgun (WGS) entry which is preliminary data.</text>
</comment>
<organism evidence="2 3">
    <name type="scientific">Arxiozyma heterogenica</name>
    <dbReference type="NCBI Taxonomy" id="278026"/>
    <lineage>
        <taxon>Eukaryota</taxon>
        <taxon>Fungi</taxon>
        <taxon>Dikarya</taxon>
        <taxon>Ascomycota</taxon>
        <taxon>Saccharomycotina</taxon>
        <taxon>Saccharomycetes</taxon>
        <taxon>Saccharomycetales</taxon>
        <taxon>Saccharomycetaceae</taxon>
        <taxon>Arxiozyma</taxon>
    </lineage>
</organism>
<dbReference type="GO" id="GO:0005737">
    <property type="term" value="C:cytoplasm"/>
    <property type="evidence" value="ECO:0007669"/>
    <property type="project" value="TreeGrafter"/>
</dbReference>
<dbReference type="InterPro" id="IPR047767">
    <property type="entry name" value="PSP1-like"/>
</dbReference>
<dbReference type="PANTHER" id="PTHR43830:SF3">
    <property type="entry name" value="PROTEIN PSP1"/>
    <property type="match status" value="1"/>
</dbReference>
<evidence type="ECO:0000313" key="3">
    <source>
        <dbReference type="Proteomes" id="UP001306508"/>
    </source>
</evidence>
<dbReference type="InterPro" id="IPR007557">
    <property type="entry name" value="PSP1_C"/>
</dbReference>
<dbReference type="EMBL" id="JAWIZZ010000055">
    <property type="protein sequence ID" value="KAK5774163.1"/>
    <property type="molecule type" value="Genomic_DNA"/>
</dbReference>